<evidence type="ECO:0000313" key="5">
    <source>
        <dbReference type="Proteomes" id="UP000252023"/>
    </source>
</evidence>
<name>A0A344PIF0_9RHOB</name>
<feature type="region of interest" description="Disordered" evidence="2">
    <location>
        <begin position="1"/>
        <end position="82"/>
    </location>
</feature>
<dbReference type="EMBL" id="CP030918">
    <property type="protein sequence ID" value="AXC49155.1"/>
    <property type="molecule type" value="Genomic_DNA"/>
</dbReference>
<reference evidence="5" key="1">
    <citation type="submission" date="2018-07" db="EMBL/GenBank/DDBJ databases">
        <title>Genome sequencing of Paracoccus sp. SC2-6.</title>
        <authorList>
            <person name="Heo J."/>
            <person name="Kim S.-J."/>
            <person name="Kwon S.-W."/>
        </authorList>
    </citation>
    <scope>NUCLEOTIDE SEQUENCE [LARGE SCALE GENOMIC DNA]</scope>
    <source>
        <strain evidence="5">SC2-6</strain>
    </source>
</reference>
<feature type="compositionally biased region" description="Basic and acidic residues" evidence="2">
    <location>
        <begin position="58"/>
        <end position="82"/>
    </location>
</feature>
<evidence type="ECO:0000256" key="3">
    <source>
        <dbReference type="SAM" id="Phobius"/>
    </source>
</evidence>
<feature type="transmembrane region" description="Helical" evidence="3">
    <location>
        <begin position="135"/>
        <end position="157"/>
    </location>
</feature>
<keyword evidence="3" id="KW-0812">Transmembrane</keyword>
<keyword evidence="3" id="KW-1133">Transmembrane helix</keyword>
<dbReference type="AlphaFoldDB" id="A0A344PIF0"/>
<proteinExistence type="predicted"/>
<feature type="region of interest" description="Disordered" evidence="2">
    <location>
        <begin position="273"/>
        <end position="297"/>
    </location>
</feature>
<dbReference type="KEGG" id="pars:DRW48_05175"/>
<gene>
    <name evidence="4" type="ORF">DRW48_05175</name>
</gene>
<organism evidence="4 5">
    <name type="scientific">Paracoccus suum</name>
    <dbReference type="NCBI Taxonomy" id="2259340"/>
    <lineage>
        <taxon>Bacteria</taxon>
        <taxon>Pseudomonadati</taxon>
        <taxon>Pseudomonadota</taxon>
        <taxon>Alphaproteobacteria</taxon>
        <taxon>Rhodobacterales</taxon>
        <taxon>Paracoccaceae</taxon>
        <taxon>Paracoccus</taxon>
    </lineage>
</organism>
<sequence length="533" mass="54222">MTDQGSPRDDQDPRPLPAQDEVIVVRDLSADTPADANDEEPDHPKIDSSLLGSGDLPAAERREMPDAERADLGAPEADRPDVTVLRDLEDLPESVEVEEAQVADTAPVFPRTDAQVSSRAEPAPVAPAPARRGGFWPLVLGGAVAAALGAGAAWWVIPNLPEGMRPGAAVPANAPGLTPEVEAAARSAATEAARAEVAAQTETLTAEARRAATEATEAALAAAPAPDVAPAPEAAALDQLTQRIATLEKAAKSPAPAPIDTKALTDRIAALEARPAAPSPQNPSTATAPATPAAAPRPDRLAELQAALADQAKRIEELAARPTVDPAEAKALAEWRNEAEATRKAIAEAAAGAETRLKDMQAEADTLAGKVADVSRKAEGAAAIAALEGALTSGGDGTSAAAQLQAAGVRPPAPLTVPLPALTDLQRDFPNAARAGLRASLKTEASQRGAGTGLANFLRAQTGARSVTPRAGTDPDAVLSRAGAAVEKGDIAAALSEIAALPEPAQAAMSSWVAPAKAWVAARRALDTLKTTP</sequence>
<keyword evidence="5" id="KW-1185">Reference proteome</keyword>
<evidence type="ECO:0000313" key="4">
    <source>
        <dbReference type="EMBL" id="AXC49155.1"/>
    </source>
</evidence>
<evidence type="ECO:0000256" key="2">
    <source>
        <dbReference type="SAM" id="MobiDB-lite"/>
    </source>
</evidence>
<keyword evidence="3" id="KW-0472">Membrane</keyword>
<protein>
    <submittedName>
        <fullName evidence="4">Uncharacterized protein</fullName>
    </submittedName>
</protein>
<dbReference type="Proteomes" id="UP000252023">
    <property type="component" value="Chromosome"/>
</dbReference>
<feature type="coiled-coil region" evidence="1">
    <location>
        <begin position="301"/>
        <end position="377"/>
    </location>
</feature>
<accession>A0A344PIF0</accession>
<keyword evidence="1" id="KW-0175">Coiled coil</keyword>
<dbReference type="OrthoDB" id="7659420at2"/>
<feature type="compositionally biased region" description="Basic and acidic residues" evidence="2">
    <location>
        <begin position="1"/>
        <end position="13"/>
    </location>
</feature>
<evidence type="ECO:0000256" key="1">
    <source>
        <dbReference type="SAM" id="Coils"/>
    </source>
</evidence>
<feature type="compositionally biased region" description="Low complexity" evidence="2">
    <location>
        <begin position="282"/>
        <end position="296"/>
    </location>
</feature>
<dbReference type="RefSeq" id="WP_114075474.1">
    <property type="nucleotide sequence ID" value="NZ_CP030918.1"/>
</dbReference>